<feature type="transmembrane region" description="Helical" evidence="1">
    <location>
        <begin position="12"/>
        <end position="32"/>
    </location>
</feature>
<dbReference type="EMBL" id="BMIN01000009">
    <property type="protein sequence ID" value="GGD14266.1"/>
    <property type="molecule type" value="Genomic_DNA"/>
</dbReference>
<protein>
    <submittedName>
        <fullName evidence="2">Uncharacterized protein</fullName>
    </submittedName>
</protein>
<sequence length="85" mass="9459">MTKDNYYRFVTIGLTTSVLGFLLLFFSTNFGTLMAGKDGSDPALFHSRVESYINSFIVCGGILFGVGLVTLILTHYIMMTFSEKQ</sequence>
<evidence type="ECO:0000313" key="3">
    <source>
        <dbReference type="Proteomes" id="UP000642571"/>
    </source>
</evidence>
<reference evidence="3" key="1">
    <citation type="journal article" date="2019" name="Int. J. Syst. Evol. Microbiol.">
        <title>The Global Catalogue of Microorganisms (GCM) 10K type strain sequencing project: providing services to taxonomists for standard genome sequencing and annotation.</title>
        <authorList>
            <consortium name="The Broad Institute Genomics Platform"/>
            <consortium name="The Broad Institute Genome Sequencing Center for Infectious Disease"/>
            <person name="Wu L."/>
            <person name="Ma J."/>
        </authorList>
    </citation>
    <scope>NUCLEOTIDE SEQUENCE [LARGE SCALE GENOMIC DNA]</scope>
    <source>
        <strain evidence="3">CGMCC 1.15353</strain>
    </source>
</reference>
<keyword evidence="1" id="KW-0812">Transmembrane</keyword>
<dbReference type="Proteomes" id="UP000642571">
    <property type="component" value="Unassembled WGS sequence"/>
</dbReference>
<name>A0ABQ1Q6J6_9BACI</name>
<accession>A0ABQ1Q6J6</accession>
<keyword evidence="3" id="KW-1185">Reference proteome</keyword>
<dbReference type="RefSeq" id="WP_188653756.1">
    <property type="nucleotide sequence ID" value="NZ_BMIN01000009.1"/>
</dbReference>
<comment type="caution">
    <text evidence="2">The sequence shown here is derived from an EMBL/GenBank/DDBJ whole genome shotgun (WGS) entry which is preliminary data.</text>
</comment>
<evidence type="ECO:0000256" key="1">
    <source>
        <dbReference type="SAM" id="Phobius"/>
    </source>
</evidence>
<keyword evidence="1" id="KW-0472">Membrane</keyword>
<feature type="transmembrane region" description="Helical" evidence="1">
    <location>
        <begin position="52"/>
        <end position="78"/>
    </location>
</feature>
<proteinExistence type="predicted"/>
<evidence type="ECO:0000313" key="2">
    <source>
        <dbReference type="EMBL" id="GGD14266.1"/>
    </source>
</evidence>
<organism evidence="2 3">
    <name type="scientific">Pontibacillus salipaludis</name>
    <dbReference type="NCBI Taxonomy" id="1697394"/>
    <lineage>
        <taxon>Bacteria</taxon>
        <taxon>Bacillati</taxon>
        <taxon>Bacillota</taxon>
        <taxon>Bacilli</taxon>
        <taxon>Bacillales</taxon>
        <taxon>Bacillaceae</taxon>
        <taxon>Pontibacillus</taxon>
    </lineage>
</organism>
<keyword evidence="1" id="KW-1133">Transmembrane helix</keyword>
<gene>
    <name evidence="2" type="ORF">GCM10011389_22360</name>
</gene>